<dbReference type="RefSeq" id="YP_010797710.1">
    <property type="nucleotide sequence ID" value="NC_076232.1"/>
</dbReference>
<dbReference type="KEGG" id="vg:80535688"/>
<accession>A0A3G3E635</accession>
<dbReference type="Proteomes" id="UP000679071">
    <property type="component" value="Segment"/>
</dbReference>
<dbReference type="EMBL" id="MG969167">
    <property type="protein sequence ID" value="AYP97932.1"/>
    <property type="molecule type" value="Genomic_DNA"/>
</dbReference>
<protein>
    <submittedName>
        <fullName evidence="2">Guanosine monophosphate kinase</fullName>
    </submittedName>
</protein>
<evidence type="ECO:0000256" key="1">
    <source>
        <dbReference type="SAM" id="Phobius"/>
    </source>
</evidence>
<keyword evidence="1" id="KW-1133">Transmembrane helix</keyword>
<proteinExistence type="predicted"/>
<feature type="transmembrane region" description="Helical" evidence="1">
    <location>
        <begin position="15"/>
        <end position="40"/>
    </location>
</feature>
<name>A0A3G3E635_9VIRU</name>
<keyword evidence="1" id="KW-0812">Transmembrane</keyword>
<keyword evidence="2" id="KW-0418">Kinase</keyword>
<organism evidence="2 3">
    <name type="scientific">Mauternbach virus</name>
    <dbReference type="NCBI Taxonomy" id="2486603"/>
    <lineage>
        <taxon>Viruses</taxon>
        <taxon>Viruses incertae sedis</taxon>
        <taxon>Naldaviricetes</taxon>
        <taxon>Lefavirales</taxon>
        <taxon>Nudiviridae</taxon>
        <taxon>Alphanudivirus</taxon>
        <taxon>Alphanudivirus quartudromelanogasteris</taxon>
    </lineage>
</organism>
<keyword evidence="1" id="KW-0472">Membrane</keyword>
<dbReference type="GeneID" id="80535688"/>
<evidence type="ECO:0000313" key="2">
    <source>
        <dbReference type="EMBL" id="AYP97932.1"/>
    </source>
</evidence>
<keyword evidence="2" id="KW-0808">Transferase</keyword>
<evidence type="ECO:0000313" key="3">
    <source>
        <dbReference type="Proteomes" id="UP000679071"/>
    </source>
</evidence>
<sequence length="360" mass="41720">MSVCVCASACVKRKVICMCVCTCLVLNLTLCCFLFFIHFFTEFTNNNVISIINYNISMPKCDYSINSRRKQDLDSTLAPTTNPTMTTMAPMSKVKTIGSNIRLQLEQLNGWNDFSEIAIDGQNGTTKSSISKTLNRKYLKINEIFPRVSCGSDYNHRPLKSIDYMFIQLAIKSENSIWDRCVYSNLIFYYIHHLMYKFANTSIPNDDSIVWPILNNMALDTGLLDTLAYTQSKKSIPTIFLVCSNVDLIGESLRYRGIHTYSVNDIWNSKEYNYQMAQYHVYRWFGKILNYPTFDIVDFFTDGLTVDDIHILISSKINTPQKNENDDNLKYIPDVKKYDEFEDIISMYNDDILIFEHSRK</sequence>
<keyword evidence="3" id="KW-1185">Reference proteome</keyword>
<reference evidence="3" key="1">
    <citation type="submission" date="2018-02" db="EMBL/GenBank/DDBJ databases">
        <title>A New Nudivirus from Drosophila melanogaster.</title>
        <authorList>
            <consortium name="DrosEU"/>
            <person name="Obbard D.J."/>
            <person name="Staubach F."/>
            <person name="Betancourt A."/>
        </authorList>
    </citation>
    <scope>NUCLEOTIDE SEQUENCE [LARGE SCALE GENOMIC DNA]</scope>
</reference>
<dbReference type="GO" id="GO:0016301">
    <property type="term" value="F:kinase activity"/>
    <property type="evidence" value="ECO:0007669"/>
    <property type="project" value="UniProtKB-KW"/>
</dbReference>